<name>A0ABR6D4T6_9HYPH</name>
<dbReference type="CDD" id="cd06551">
    <property type="entry name" value="LPLAT"/>
    <property type="match status" value="1"/>
</dbReference>
<dbReference type="InterPro" id="IPR002123">
    <property type="entry name" value="Plipid/glycerol_acylTrfase"/>
</dbReference>
<organism evidence="2 3">
    <name type="scientific">Methylobacterium fujisawaense</name>
    <dbReference type="NCBI Taxonomy" id="107400"/>
    <lineage>
        <taxon>Bacteria</taxon>
        <taxon>Pseudomonadati</taxon>
        <taxon>Pseudomonadota</taxon>
        <taxon>Alphaproteobacteria</taxon>
        <taxon>Hyphomicrobiales</taxon>
        <taxon>Methylobacteriaceae</taxon>
        <taxon>Methylobacterium</taxon>
    </lineage>
</organism>
<feature type="domain" description="Phospholipid/glycerol acyltransferase" evidence="1">
    <location>
        <begin position="44"/>
        <end position="163"/>
    </location>
</feature>
<evidence type="ECO:0000259" key="1">
    <source>
        <dbReference type="SMART" id="SM00563"/>
    </source>
</evidence>
<sequence>MPPISPGIRAFMVAWFERYMHRHLDAVRLPLWSAPPAASHPGAIVVYSNHPAWWDAALIVVLAGRLYPERWSRAPFDAAMLARYRIFERIGAFGVDLESPRGAAQFLTAARSILASSDSMLWITAQGRFADARARPLALRPGVARLAEIAPDALFVPLAVEYTFWDERGAGAFVAFGPGIGGSELAALPRDQRLARLESDLTATLDRLSADVISREPGRFRTLVSGRKGVGGLYDLWRRVAARLSGRRFDPAHRAAGGQDRAG</sequence>
<dbReference type="Proteomes" id="UP000565455">
    <property type="component" value="Unassembled WGS sequence"/>
</dbReference>
<comment type="caution">
    <text evidence="2">The sequence shown here is derived from an EMBL/GenBank/DDBJ whole genome shotgun (WGS) entry which is preliminary data.</text>
</comment>
<accession>A0ABR6D4T6</accession>
<evidence type="ECO:0000313" key="2">
    <source>
        <dbReference type="EMBL" id="MBA9061110.1"/>
    </source>
</evidence>
<protein>
    <submittedName>
        <fullName evidence="2">1-acyl-sn-glycerol-3-phosphate acyltransferase</fullName>
    </submittedName>
</protein>
<gene>
    <name evidence="2" type="ORF">GGQ91_000471</name>
</gene>
<proteinExistence type="predicted"/>
<keyword evidence="2" id="KW-0012">Acyltransferase</keyword>
<keyword evidence="3" id="KW-1185">Reference proteome</keyword>
<dbReference type="EMBL" id="JACJIM010000001">
    <property type="protein sequence ID" value="MBA9061110.1"/>
    <property type="molecule type" value="Genomic_DNA"/>
</dbReference>
<dbReference type="SUPFAM" id="SSF69593">
    <property type="entry name" value="Glycerol-3-phosphate (1)-acyltransferase"/>
    <property type="match status" value="1"/>
</dbReference>
<dbReference type="GO" id="GO:0016746">
    <property type="term" value="F:acyltransferase activity"/>
    <property type="evidence" value="ECO:0007669"/>
    <property type="project" value="UniProtKB-KW"/>
</dbReference>
<keyword evidence="2" id="KW-0808">Transferase</keyword>
<reference evidence="2 3" key="1">
    <citation type="submission" date="2020-08" db="EMBL/GenBank/DDBJ databases">
        <title>Genomic Encyclopedia of Type Strains, Phase IV (KMG-IV): sequencing the most valuable type-strain genomes for metagenomic binning, comparative biology and taxonomic classification.</title>
        <authorList>
            <person name="Goeker M."/>
        </authorList>
    </citation>
    <scope>NUCLEOTIDE SEQUENCE [LARGE SCALE GENOMIC DNA]</scope>
    <source>
        <strain evidence="2 3">DSM 5686</strain>
    </source>
</reference>
<evidence type="ECO:0000313" key="3">
    <source>
        <dbReference type="Proteomes" id="UP000565455"/>
    </source>
</evidence>
<dbReference type="SMART" id="SM00563">
    <property type="entry name" value="PlsC"/>
    <property type="match status" value="1"/>
</dbReference>